<keyword evidence="2" id="KW-1185">Reference proteome</keyword>
<reference evidence="2" key="1">
    <citation type="journal article" date="2018" name="BMC Genomics">
        <title>Genomic insights into host adaptation between the wheat stripe rust pathogen (Puccinia striiformis f. sp. tritici) and the barley stripe rust pathogen (Puccinia striiformis f. sp. hordei).</title>
        <authorList>
            <person name="Xia C."/>
            <person name="Wang M."/>
            <person name="Yin C."/>
            <person name="Cornejo O.E."/>
            <person name="Hulbert S.H."/>
            <person name="Chen X."/>
        </authorList>
    </citation>
    <scope>NUCLEOTIDE SEQUENCE [LARGE SCALE GENOMIC DNA]</scope>
    <source>
        <strain evidence="2">93-210</strain>
    </source>
</reference>
<sequence>MRAATSDEAKIVHICGELLKLGMTPKQFMMGFLSKKHPLLRYRRRTWATKHGWASTINLIRLIRNEFHRTRAGLDKWAHFIQQETVKILRVQSTPKGNYPSGSFQSARSVTRDFFTQSAIDERNNRLTLEDTPFLFNVIFGALAGEVEEDDHEDEVDADIEDYLEKPQDMIQPLPNTDIMAEVYLNDTLDSSNVGPEDTIPDPTKSGKTTGYLSSSSEPLATSKQPHNSDATSDCDIDVETNGARIAKLSAAEAEELSHEGYIFTTSDSSGKGKHHRARHIATVVCSMVGFSRNRRANGLQLTNAIRFLACGVSETVNEYAHYMGLCSSRKTAIQALRSLTQDAHNRIVNACAETSAIAPPLCIDNLDMEERVHQASIGKQTRMFHGTWGYIHIPSKSLMDTLDPQELTLLAYHNSLKHAASMEIEPDLFLPNDPSGDEYELVLKSQIAQVMLRYVATPSDKKKMVPLHPPTVEQILAEKPDIHMLKLMDESDNSAEGIGQVMEALQRQSGLDETGFFGRLQLVDGDLGTSQIFNALRSLRLPSEYPEHNLDNVHFTLGAAHTLWNIAQTILTTHLGNSNKSDDLGVWRYLDALGISPEKVIQKKDFTKMIQAMELVHEATLFYCLRKVLNIHTERIEEHLPVISTESWNHAVETCYNEYCSPLARRNAVQQKNTKLANLLIRMQDFSTVIEANRAMKAGDVGRLLRIWKMWSIMTQSLPGLTHYSAYLPRLVLLLTVVLPPSLAKLIRHNLLVSPSGRPNHFVAKDFLLETNNYWLKYFFNRAGVGTQIERLKELFSSNIPLLRSMFQSLRIDSGGKHFQQSHKTYLHMRALERFNQMAQDNAILDDQAVSGVDVATTVLKKKGQKPPQALDTYLRGIQCLQSEYGKNDGLGRFLLHFPLYEDQDTMPVHNDETNKLLDNQDSRSLSPSDDEPEHDPMEIDGALSPNVIP</sequence>
<comment type="caution">
    <text evidence="1">The sequence shown here is derived from an EMBL/GenBank/DDBJ whole genome shotgun (WGS) entry which is preliminary data.</text>
</comment>
<dbReference type="EMBL" id="CM045867">
    <property type="protein sequence ID" value="KAI7959062.1"/>
    <property type="molecule type" value="Genomic_DNA"/>
</dbReference>
<reference evidence="2" key="2">
    <citation type="journal article" date="2018" name="Mol. Plant Microbe Interact.">
        <title>Genome sequence resources for the wheat stripe rust pathogen (Puccinia striiformis f. sp. tritici) and the barley stripe rust pathogen (Puccinia striiformis f. sp. hordei).</title>
        <authorList>
            <person name="Xia C."/>
            <person name="Wang M."/>
            <person name="Yin C."/>
            <person name="Cornejo O.E."/>
            <person name="Hulbert S.H."/>
            <person name="Chen X."/>
        </authorList>
    </citation>
    <scope>NUCLEOTIDE SEQUENCE [LARGE SCALE GENOMIC DNA]</scope>
    <source>
        <strain evidence="2">93-210</strain>
    </source>
</reference>
<reference evidence="1 2" key="3">
    <citation type="journal article" date="2022" name="Microbiol. Spectr.">
        <title>Folding features and dynamics of 3D genome architecture in plant fungal pathogens.</title>
        <authorList>
            <person name="Xia C."/>
        </authorList>
    </citation>
    <scope>NUCLEOTIDE SEQUENCE [LARGE SCALE GENOMIC DNA]</scope>
    <source>
        <strain evidence="1 2">93-210</strain>
    </source>
</reference>
<organism evidence="1 2">
    <name type="scientific">Puccinia striiformis f. sp. tritici</name>
    <dbReference type="NCBI Taxonomy" id="168172"/>
    <lineage>
        <taxon>Eukaryota</taxon>
        <taxon>Fungi</taxon>
        <taxon>Dikarya</taxon>
        <taxon>Basidiomycota</taxon>
        <taxon>Pucciniomycotina</taxon>
        <taxon>Pucciniomycetes</taxon>
        <taxon>Pucciniales</taxon>
        <taxon>Pucciniaceae</taxon>
        <taxon>Puccinia</taxon>
    </lineage>
</organism>
<dbReference type="Proteomes" id="UP001060170">
    <property type="component" value="Chromosome 3"/>
</dbReference>
<evidence type="ECO:0000313" key="1">
    <source>
        <dbReference type="EMBL" id="KAI7959062.1"/>
    </source>
</evidence>
<accession>A0ACC0ET96</accession>
<gene>
    <name evidence="1" type="ORF">MJO28_002853</name>
</gene>
<evidence type="ECO:0000313" key="2">
    <source>
        <dbReference type="Proteomes" id="UP001060170"/>
    </source>
</evidence>
<name>A0ACC0ET96_9BASI</name>
<protein>
    <submittedName>
        <fullName evidence="1">Uncharacterized protein</fullName>
    </submittedName>
</protein>
<proteinExistence type="predicted"/>